<organism evidence="2 3">
    <name type="scientific">Henosepilachna vigintioctopunctata</name>
    <dbReference type="NCBI Taxonomy" id="420089"/>
    <lineage>
        <taxon>Eukaryota</taxon>
        <taxon>Metazoa</taxon>
        <taxon>Ecdysozoa</taxon>
        <taxon>Arthropoda</taxon>
        <taxon>Hexapoda</taxon>
        <taxon>Insecta</taxon>
        <taxon>Pterygota</taxon>
        <taxon>Neoptera</taxon>
        <taxon>Endopterygota</taxon>
        <taxon>Coleoptera</taxon>
        <taxon>Polyphaga</taxon>
        <taxon>Cucujiformia</taxon>
        <taxon>Coccinelloidea</taxon>
        <taxon>Coccinellidae</taxon>
        <taxon>Epilachninae</taxon>
        <taxon>Epilachnini</taxon>
        <taxon>Henosepilachna</taxon>
    </lineage>
</organism>
<accession>A0AAW1UQE6</accession>
<keyword evidence="3" id="KW-1185">Reference proteome</keyword>
<comment type="caution">
    <text evidence="2">The sequence shown here is derived from an EMBL/GenBank/DDBJ whole genome shotgun (WGS) entry which is preliminary data.</text>
</comment>
<dbReference type="AlphaFoldDB" id="A0AAW1UQE6"/>
<keyword evidence="1" id="KW-0472">Membrane</keyword>
<proteinExistence type="predicted"/>
<sequence length="100" mass="11544">MQHIPLHYTADAVELDIKGRLLCSRRFLWISKEAQEVALHKAFCGHVHVHAPKYYGEKVNEKFRNIFTVCTNISNMHQDLWLTLSVLCVGYMMGVVVDVE</sequence>
<feature type="transmembrane region" description="Helical" evidence="1">
    <location>
        <begin position="80"/>
        <end position="97"/>
    </location>
</feature>
<keyword evidence="1" id="KW-0812">Transmembrane</keyword>
<dbReference type="Proteomes" id="UP001431783">
    <property type="component" value="Unassembled WGS sequence"/>
</dbReference>
<evidence type="ECO:0000313" key="2">
    <source>
        <dbReference type="EMBL" id="KAK9881714.1"/>
    </source>
</evidence>
<keyword evidence="1" id="KW-1133">Transmembrane helix</keyword>
<gene>
    <name evidence="2" type="ORF">WA026_017232</name>
</gene>
<evidence type="ECO:0000256" key="1">
    <source>
        <dbReference type="SAM" id="Phobius"/>
    </source>
</evidence>
<reference evidence="2 3" key="1">
    <citation type="submission" date="2023-03" db="EMBL/GenBank/DDBJ databases">
        <title>Genome insight into feeding habits of ladybird beetles.</title>
        <authorList>
            <person name="Li H.-S."/>
            <person name="Huang Y.-H."/>
            <person name="Pang H."/>
        </authorList>
    </citation>
    <scope>NUCLEOTIDE SEQUENCE [LARGE SCALE GENOMIC DNA]</scope>
    <source>
        <strain evidence="2">SYSU_2023b</strain>
        <tissue evidence="2">Whole body</tissue>
    </source>
</reference>
<protein>
    <submittedName>
        <fullName evidence="2">Uncharacterized protein</fullName>
    </submittedName>
</protein>
<evidence type="ECO:0000313" key="3">
    <source>
        <dbReference type="Proteomes" id="UP001431783"/>
    </source>
</evidence>
<dbReference type="EMBL" id="JARQZJ010000070">
    <property type="protein sequence ID" value="KAK9881714.1"/>
    <property type="molecule type" value="Genomic_DNA"/>
</dbReference>
<name>A0AAW1UQE6_9CUCU</name>